<feature type="domain" description="Reverse transcriptase Ty1/copia-type" evidence="1">
    <location>
        <begin position="1"/>
        <end position="49"/>
    </location>
</feature>
<evidence type="ECO:0000313" key="2">
    <source>
        <dbReference type="EMBL" id="KAJ9557283.1"/>
    </source>
</evidence>
<dbReference type="InterPro" id="IPR013103">
    <property type="entry name" value="RVT_2"/>
</dbReference>
<dbReference type="AlphaFoldDB" id="A0AA38THX1"/>
<dbReference type="Pfam" id="PF07727">
    <property type="entry name" value="RVT_2"/>
    <property type="match status" value="1"/>
</dbReference>
<gene>
    <name evidence="2" type="ORF">OSB04_011897</name>
</gene>
<dbReference type="Proteomes" id="UP001172457">
    <property type="component" value="Chromosome 3"/>
</dbReference>
<comment type="caution">
    <text evidence="2">The sequence shown here is derived from an EMBL/GenBank/DDBJ whole genome shotgun (WGS) entry which is preliminary data.</text>
</comment>
<proteinExistence type="predicted"/>
<organism evidence="2 3">
    <name type="scientific">Centaurea solstitialis</name>
    <name type="common">yellow star-thistle</name>
    <dbReference type="NCBI Taxonomy" id="347529"/>
    <lineage>
        <taxon>Eukaryota</taxon>
        <taxon>Viridiplantae</taxon>
        <taxon>Streptophyta</taxon>
        <taxon>Embryophyta</taxon>
        <taxon>Tracheophyta</taxon>
        <taxon>Spermatophyta</taxon>
        <taxon>Magnoliopsida</taxon>
        <taxon>eudicotyledons</taxon>
        <taxon>Gunneridae</taxon>
        <taxon>Pentapetalae</taxon>
        <taxon>asterids</taxon>
        <taxon>campanulids</taxon>
        <taxon>Asterales</taxon>
        <taxon>Asteraceae</taxon>
        <taxon>Carduoideae</taxon>
        <taxon>Cardueae</taxon>
        <taxon>Centaureinae</taxon>
        <taxon>Centaurea</taxon>
    </lineage>
</organism>
<evidence type="ECO:0000259" key="1">
    <source>
        <dbReference type="Pfam" id="PF07727"/>
    </source>
</evidence>
<dbReference type="EMBL" id="JARYMX010000003">
    <property type="protein sequence ID" value="KAJ9557283.1"/>
    <property type="molecule type" value="Genomic_DNA"/>
</dbReference>
<evidence type="ECO:0000313" key="3">
    <source>
        <dbReference type="Proteomes" id="UP001172457"/>
    </source>
</evidence>
<sequence>MDVKTTFLNDYLNEEVYMEQPEGFIVRGQENKVCRLVKSLYGIKKAPKLVKSLSDSDIMGLINDMLIIGNSLPGILKTKNYLSPNFKMKDLGEVDNILGI</sequence>
<keyword evidence="3" id="KW-1185">Reference proteome</keyword>
<reference evidence="2" key="1">
    <citation type="submission" date="2023-03" db="EMBL/GenBank/DDBJ databases">
        <title>Chromosome-scale reference genome and RAD-based genetic map of yellow starthistle (Centaurea solstitialis) reveal putative structural variation and QTLs associated with invader traits.</title>
        <authorList>
            <person name="Reatini B."/>
            <person name="Cang F.A."/>
            <person name="Jiang Q."/>
            <person name="Mckibben M.T.W."/>
            <person name="Barker M.S."/>
            <person name="Rieseberg L.H."/>
            <person name="Dlugosch K.M."/>
        </authorList>
    </citation>
    <scope>NUCLEOTIDE SEQUENCE</scope>
    <source>
        <strain evidence="2">CAN-66</strain>
        <tissue evidence="2">Leaf</tissue>
    </source>
</reference>
<protein>
    <recommendedName>
        <fullName evidence="1">Reverse transcriptase Ty1/copia-type domain-containing protein</fullName>
    </recommendedName>
</protein>
<accession>A0AA38THX1</accession>
<name>A0AA38THX1_9ASTR</name>